<organism evidence="1 2">
    <name type="scientific">Actinoplanes campanulatus</name>
    <dbReference type="NCBI Taxonomy" id="113559"/>
    <lineage>
        <taxon>Bacteria</taxon>
        <taxon>Bacillati</taxon>
        <taxon>Actinomycetota</taxon>
        <taxon>Actinomycetes</taxon>
        <taxon>Micromonosporales</taxon>
        <taxon>Micromonosporaceae</taxon>
        <taxon>Actinoplanes</taxon>
    </lineage>
</organism>
<accession>A0A7W5FK71</accession>
<dbReference type="Proteomes" id="UP000590749">
    <property type="component" value="Unassembled WGS sequence"/>
</dbReference>
<keyword evidence="2" id="KW-1185">Reference proteome</keyword>
<name>A0A7W5FK71_9ACTN</name>
<sequence length="41" mass="4516">MVPIQFPKQPLGPGEFTAIVKDNNGAPSSVLEASRRFYIHC</sequence>
<reference evidence="1 2" key="1">
    <citation type="submission" date="2020-08" db="EMBL/GenBank/DDBJ databases">
        <title>Genomic Encyclopedia of Type Strains, Phase III (KMG-III): the genomes of soil and plant-associated and newly described type strains.</title>
        <authorList>
            <person name="Whitman W."/>
        </authorList>
    </citation>
    <scope>NUCLEOTIDE SEQUENCE [LARGE SCALE GENOMIC DNA]</scope>
    <source>
        <strain evidence="1 2">CECT 3287</strain>
    </source>
</reference>
<evidence type="ECO:0000313" key="2">
    <source>
        <dbReference type="Proteomes" id="UP000590749"/>
    </source>
</evidence>
<gene>
    <name evidence="1" type="ORF">FHR83_009213</name>
</gene>
<dbReference type="RefSeq" id="WP_260180470.1">
    <property type="nucleotide sequence ID" value="NZ_BMPW01000042.1"/>
</dbReference>
<protein>
    <submittedName>
        <fullName evidence="1">Uncharacterized protein</fullName>
    </submittedName>
</protein>
<comment type="caution">
    <text evidence="1">The sequence shown here is derived from an EMBL/GenBank/DDBJ whole genome shotgun (WGS) entry which is preliminary data.</text>
</comment>
<evidence type="ECO:0000313" key="1">
    <source>
        <dbReference type="EMBL" id="MBB3101484.1"/>
    </source>
</evidence>
<proteinExistence type="predicted"/>
<dbReference type="AlphaFoldDB" id="A0A7W5FK71"/>
<dbReference type="EMBL" id="JACHXF010000039">
    <property type="protein sequence ID" value="MBB3101484.1"/>
    <property type="molecule type" value="Genomic_DNA"/>
</dbReference>